<dbReference type="NCBIfam" id="NF009154">
    <property type="entry name" value="PRK12497.3-3"/>
    <property type="match status" value="1"/>
</dbReference>
<dbReference type="Pfam" id="PF02021">
    <property type="entry name" value="UPF0102"/>
    <property type="match status" value="1"/>
</dbReference>
<proteinExistence type="inferred from homology"/>
<dbReference type="PANTHER" id="PTHR34039">
    <property type="entry name" value="UPF0102 PROTEIN YRAN"/>
    <property type="match status" value="1"/>
</dbReference>
<dbReference type="NCBIfam" id="TIGR00252">
    <property type="entry name" value="YraN family protein"/>
    <property type="match status" value="1"/>
</dbReference>
<dbReference type="HAMAP" id="MF_00048">
    <property type="entry name" value="UPF0102"/>
    <property type="match status" value="1"/>
</dbReference>
<accession>A0A484HC89</accession>
<dbReference type="CDD" id="cd20736">
    <property type="entry name" value="PoNe_Nuclease"/>
    <property type="match status" value="1"/>
</dbReference>
<dbReference type="InterPro" id="IPR003509">
    <property type="entry name" value="UPF0102_YraN-like"/>
</dbReference>
<gene>
    <name evidence="3" type="ORF">EPICR_10283</name>
</gene>
<evidence type="ECO:0000313" key="3">
    <source>
        <dbReference type="EMBL" id="VEN72784.1"/>
    </source>
</evidence>
<dbReference type="GO" id="GO:0003676">
    <property type="term" value="F:nucleic acid binding"/>
    <property type="evidence" value="ECO:0007669"/>
    <property type="project" value="InterPro"/>
</dbReference>
<dbReference type="Gene3D" id="3.40.1350.10">
    <property type="match status" value="1"/>
</dbReference>
<dbReference type="NCBIfam" id="NF009150">
    <property type="entry name" value="PRK12497.1-3"/>
    <property type="match status" value="1"/>
</dbReference>
<reference evidence="3" key="1">
    <citation type="submission" date="2019-01" db="EMBL/GenBank/DDBJ databases">
        <authorList>
            <consortium name="Genoscope - CEA"/>
            <person name="William W."/>
        </authorList>
    </citation>
    <scope>NUCLEOTIDE SEQUENCE</scope>
    <source>
        <strain evidence="3">CR-1</strain>
    </source>
</reference>
<dbReference type="AlphaFoldDB" id="A0A484HC89"/>
<dbReference type="InterPro" id="IPR011335">
    <property type="entry name" value="Restrct_endonuc-II-like"/>
</dbReference>
<dbReference type="InterPro" id="IPR011856">
    <property type="entry name" value="tRNA_endonuc-like_dom_sf"/>
</dbReference>
<dbReference type="PANTHER" id="PTHR34039:SF1">
    <property type="entry name" value="UPF0102 PROTEIN YRAN"/>
    <property type="match status" value="1"/>
</dbReference>
<evidence type="ECO:0000256" key="2">
    <source>
        <dbReference type="HAMAP-Rule" id="MF_00048"/>
    </source>
</evidence>
<name>A0A484HC89_9BACT</name>
<protein>
    <recommendedName>
        <fullName evidence="2">UPF0102 protein EPICR_10283</fullName>
    </recommendedName>
</protein>
<organism evidence="3">
    <name type="scientific">uncultured Desulfobacteraceae bacterium</name>
    <dbReference type="NCBI Taxonomy" id="218296"/>
    <lineage>
        <taxon>Bacteria</taxon>
        <taxon>Pseudomonadati</taxon>
        <taxon>Thermodesulfobacteriota</taxon>
        <taxon>Desulfobacteria</taxon>
        <taxon>Desulfobacterales</taxon>
        <taxon>Desulfobacteraceae</taxon>
        <taxon>environmental samples</taxon>
    </lineage>
</organism>
<evidence type="ECO:0000256" key="1">
    <source>
        <dbReference type="ARBA" id="ARBA00006738"/>
    </source>
</evidence>
<dbReference type="EMBL" id="CAACVI010000001">
    <property type="protein sequence ID" value="VEN72784.1"/>
    <property type="molecule type" value="Genomic_DNA"/>
</dbReference>
<comment type="similarity">
    <text evidence="1 2">Belongs to the UPF0102 family.</text>
</comment>
<sequence>MPNERQRLGKKGEDIAVRVLREKGRRILERNYVTPLGEIDIIAKDGRTLVFVEVKTRRTLRYGNPKLAVTRKKQVKMSMAALFYLKKMKQTRQKARFDVVAIQFGGGAEQVEIVENAFDLAYG</sequence>
<dbReference type="SUPFAM" id="SSF52980">
    <property type="entry name" value="Restriction endonuclease-like"/>
    <property type="match status" value="1"/>
</dbReference>